<keyword evidence="12" id="KW-1185">Reference proteome</keyword>
<dbReference type="STRING" id="388357.GCA_001580365_01975"/>
<dbReference type="InterPro" id="IPR004638">
    <property type="entry name" value="EmrB-like"/>
</dbReference>
<feature type="transmembrane region" description="Helical" evidence="9">
    <location>
        <begin position="411"/>
        <end position="430"/>
    </location>
</feature>
<feature type="domain" description="Major facilitator superfamily (MFS) profile" evidence="10">
    <location>
        <begin position="21"/>
        <end position="502"/>
    </location>
</feature>
<feature type="transmembrane region" description="Helical" evidence="9">
    <location>
        <begin position="86"/>
        <end position="105"/>
    </location>
</feature>
<feature type="transmembrane region" description="Helical" evidence="9">
    <location>
        <begin position="479"/>
        <end position="498"/>
    </location>
</feature>
<dbReference type="NCBIfam" id="TIGR00711">
    <property type="entry name" value="efflux_EmrB"/>
    <property type="match status" value="1"/>
</dbReference>
<evidence type="ECO:0000256" key="4">
    <source>
        <dbReference type="ARBA" id="ARBA00022475"/>
    </source>
</evidence>
<dbReference type="AlphaFoldDB" id="A0A512IHP1"/>
<feature type="transmembrane region" description="Helical" evidence="9">
    <location>
        <begin position="340"/>
        <end position="359"/>
    </location>
</feature>
<dbReference type="PANTHER" id="PTHR23501">
    <property type="entry name" value="MAJOR FACILITATOR SUPERFAMILY"/>
    <property type="match status" value="1"/>
</dbReference>
<feature type="region of interest" description="Disordered" evidence="8">
    <location>
        <begin position="526"/>
        <end position="572"/>
    </location>
</feature>
<feature type="transmembrane region" description="Helical" evidence="9">
    <location>
        <begin position="56"/>
        <end position="74"/>
    </location>
</feature>
<feature type="transmembrane region" description="Helical" evidence="9">
    <location>
        <begin position="174"/>
        <end position="193"/>
    </location>
</feature>
<feature type="transmembrane region" description="Helical" evidence="9">
    <location>
        <begin position="111"/>
        <end position="132"/>
    </location>
</feature>
<dbReference type="SUPFAM" id="SSF103473">
    <property type="entry name" value="MFS general substrate transporter"/>
    <property type="match status" value="1"/>
</dbReference>
<name>A0A512IHP1_9MICC</name>
<dbReference type="RefSeq" id="WP_084271552.1">
    <property type="nucleotide sequence ID" value="NZ_BJZS01000113.1"/>
</dbReference>
<keyword evidence="3" id="KW-0813">Transport</keyword>
<dbReference type="EMBL" id="BJZS01000113">
    <property type="protein sequence ID" value="GEO97223.1"/>
    <property type="molecule type" value="Genomic_DNA"/>
</dbReference>
<gene>
    <name evidence="11" type="ORF">KTU01_33460</name>
</gene>
<feature type="transmembrane region" description="Helical" evidence="9">
    <location>
        <begin position="144"/>
        <end position="162"/>
    </location>
</feature>
<proteinExistence type="inferred from homology"/>
<dbReference type="CDD" id="cd17502">
    <property type="entry name" value="MFS_Azr1_MDR_like"/>
    <property type="match status" value="1"/>
</dbReference>
<dbReference type="InterPro" id="IPR011701">
    <property type="entry name" value="MFS"/>
</dbReference>
<evidence type="ECO:0000256" key="1">
    <source>
        <dbReference type="ARBA" id="ARBA00004651"/>
    </source>
</evidence>
<evidence type="ECO:0000256" key="2">
    <source>
        <dbReference type="ARBA" id="ARBA00007520"/>
    </source>
</evidence>
<dbReference type="GO" id="GO:0005886">
    <property type="term" value="C:plasma membrane"/>
    <property type="evidence" value="ECO:0007669"/>
    <property type="project" value="UniProtKB-SubCell"/>
</dbReference>
<evidence type="ECO:0000256" key="6">
    <source>
        <dbReference type="ARBA" id="ARBA00022989"/>
    </source>
</evidence>
<dbReference type="PANTHER" id="PTHR23501:SF197">
    <property type="entry name" value="COMD"/>
    <property type="match status" value="1"/>
</dbReference>
<accession>A0A512IHP1</accession>
<dbReference type="Pfam" id="PF07690">
    <property type="entry name" value="MFS_1"/>
    <property type="match status" value="1"/>
</dbReference>
<keyword evidence="4" id="KW-1003">Cell membrane</keyword>
<evidence type="ECO:0000256" key="5">
    <source>
        <dbReference type="ARBA" id="ARBA00022692"/>
    </source>
</evidence>
<dbReference type="GO" id="GO:0022857">
    <property type="term" value="F:transmembrane transporter activity"/>
    <property type="evidence" value="ECO:0007669"/>
    <property type="project" value="InterPro"/>
</dbReference>
<evidence type="ECO:0000256" key="9">
    <source>
        <dbReference type="SAM" id="Phobius"/>
    </source>
</evidence>
<sequence length="572" mass="59260">MTRTPAHRAEPARGAQHLGLLFVGLMLSMLLAALNQTVLSTALPTIVGELNGVNEMLWVITAYILASTIMMPVYGKLGDLMGRRPLLLGAILVFMAGSVVGALAGTIEVLIAARAIQGLGGGGLIILSQAAIADVVPARDRGKYMGVMGGVFAVSSVAGPLLGGWFTEGPGWRWAFWINVPLGLLALAGAVLFLKLPRHAGRPRLDIGGMVLLAVATTCLVLFATWGGGKYAWTDPVILGLIAGTLAAGAAFVAVERRTAEPIIPMHLFGERNFVLTTVAGLLTGVGMFGAIGYLPTYLQMVFGVDATASGLLMVPMMGTLLVTSVLAGRAVSRTGRYKWLPVVGSVVVAVAMGLLSTLTPEQGVWHVCLYIAVLGLGLGLSMQVLVLIVQNTFPLRQVGTATAANNFFRQIGATLGSGVVGSVFAGRLADQLTERLPAAALEGGAGGANSLTPALVASLPEALRDPIVASYNDALTPIYLWIVPLGLLAAALLCFVAEKPLATSIEHDVEPEALAEGSLVVAADRPSDRRAAGDGTRVTGGTRDDDGARTGGGRDERRPDPVAFETAGPAR</sequence>
<dbReference type="InterPro" id="IPR020846">
    <property type="entry name" value="MFS_dom"/>
</dbReference>
<feature type="transmembrane region" description="Helical" evidence="9">
    <location>
        <begin position="365"/>
        <end position="390"/>
    </location>
</feature>
<feature type="transmembrane region" description="Helical" evidence="9">
    <location>
        <begin position="18"/>
        <end position="36"/>
    </location>
</feature>
<dbReference type="PROSITE" id="PS50850">
    <property type="entry name" value="MFS"/>
    <property type="match status" value="1"/>
</dbReference>
<evidence type="ECO:0000256" key="3">
    <source>
        <dbReference type="ARBA" id="ARBA00022448"/>
    </source>
</evidence>
<evidence type="ECO:0000256" key="7">
    <source>
        <dbReference type="ARBA" id="ARBA00023136"/>
    </source>
</evidence>
<feature type="transmembrane region" description="Helical" evidence="9">
    <location>
        <begin position="237"/>
        <end position="255"/>
    </location>
</feature>
<feature type="transmembrane region" description="Helical" evidence="9">
    <location>
        <begin position="307"/>
        <end position="328"/>
    </location>
</feature>
<dbReference type="Proteomes" id="UP000321103">
    <property type="component" value="Unassembled WGS sequence"/>
</dbReference>
<dbReference type="Gene3D" id="1.20.1720.10">
    <property type="entry name" value="Multidrug resistance protein D"/>
    <property type="match status" value="1"/>
</dbReference>
<dbReference type="InterPro" id="IPR036259">
    <property type="entry name" value="MFS_trans_sf"/>
</dbReference>
<comment type="similarity">
    <text evidence="2">Belongs to the major facilitator superfamily. TCR/Tet family.</text>
</comment>
<feature type="transmembrane region" description="Helical" evidence="9">
    <location>
        <begin position="205"/>
        <end position="225"/>
    </location>
</feature>
<evidence type="ECO:0000256" key="8">
    <source>
        <dbReference type="SAM" id="MobiDB-lite"/>
    </source>
</evidence>
<keyword evidence="6 9" id="KW-1133">Transmembrane helix</keyword>
<evidence type="ECO:0000259" key="10">
    <source>
        <dbReference type="PROSITE" id="PS50850"/>
    </source>
</evidence>
<comment type="caution">
    <text evidence="11">The sequence shown here is derived from an EMBL/GenBank/DDBJ whole genome shotgun (WGS) entry which is preliminary data.</text>
</comment>
<feature type="transmembrane region" description="Helical" evidence="9">
    <location>
        <begin position="275"/>
        <end position="295"/>
    </location>
</feature>
<protein>
    <submittedName>
        <fullName evidence="11">MFS transporter</fullName>
    </submittedName>
</protein>
<dbReference type="PRINTS" id="PR01036">
    <property type="entry name" value="TCRTETB"/>
</dbReference>
<dbReference type="Gene3D" id="1.20.1250.20">
    <property type="entry name" value="MFS general substrate transporter like domains"/>
    <property type="match status" value="1"/>
</dbReference>
<feature type="compositionally biased region" description="Basic and acidic residues" evidence="8">
    <location>
        <begin position="543"/>
        <end position="561"/>
    </location>
</feature>
<evidence type="ECO:0000313" key="12">
    <source>
        <dbReference type="Proteomes" id="UP000321103"/>
    </source>
</evidence>
<keyword evidence="7 9" id="KW-0472">Membrane</keyword>
<comment type="subcellular location">
    <subcellularLocation>
        <location evidence="1">Cell membrane</location>
        <topology evidence="1">Multi-pass membrane protein</topology>
    </subcellularLocation>
</comment>
<evidence type="ECO:0000313" key="11">
    <source>
        <dbReference type="EMBL" id="GEO97223.1"/>
    </source>
</evidence>
<dbReference type="FunFam" id="1.20.1720.10:FF:000004">
    <property type="entry name" value="EmrB/QacA family drug resistance transporter"/>
    <property type="match status" value="1"/>
</dbReference>
<organism evidence="11 12">
    <name type="scientific">Kocuria turfanensis</name>
    <dbReference type="NCBI Taxonomy" id="388357"/>
    <lineage>
        <taxon>Bacteria</taxon>
        <taxon>Bacillati</taxon>
        <taxon>Actinomycetota</taxon>
        <taxon>Actinomycetes</taxon>
        <taxon>Micrococcales</taxon>
        <taxon>Micrococcaceae</taxon>
        <taxon>Kocuria</taxon>
    </lineage>
</organism>
<reference evidence="11 12" key="1">
    <citation type="submission" date="2019-07" db="EMBL/GenBank/DDBJ databases">
        <title>Whole genome shotgun sequence of Kocuria turfanensis NBRC 107627.</title>
        <authorList>
            <person name="Hosoyama A."/>
            <person name="Uohara A."/>
            <person name="Ohji S."/>
            <person name="Ichikawa N."/>
        </authorList>
    </citation>
    <scope>NUCLEOTIDE SEQUENCE [LARGE SCALE GENOMIC DNA]</scope>
    <source>
        <strain evidence="11 12">NBRC 107627</strain>
    </source>
</reference>
<keyword evidence="5 9" id="KW-0812">Transmembrane</keyword>